<protein>
    <recommendedName>
        <fullName evidence="4">CAP-Gly domain-containing protein</fullName>
    </recommendedName>
</protein>
<dbReference type="AlphaFoldDB" id="A0A553NKQ9"/>
<dbReference type="InterPro" id="IPR000938">
    <property type="entry name" value="CAP-Gly_domain"/>
</dbReference>
<dbReference type="PANTHER" id="PTHR18916">
    <property type="entry name" value="DYNACTIN 1-RELATED MICROTUBULE-BINDING"/>
    <property type="match status" value="1"/>
</dbReference>
<keyword evidence="3" id="KW-0472">Membrane</keyword>
<feature type="transmembrane region" description="Helical" evidence="3">
    <location>
        <begin position="499"/>
        <end position="523"/>
    </location>
</feature>
<dbReference type="SMART" id="SM01052">
    <property type="entry name" value="CAP_GLY"/>
    <property type="match status" value="2"/>
</dbReference>
<dbReference type="GO" id="GO:0051010">
    <property type="term" value="F:microtubule plus-end binding"/>
    <property type="evidence" value="ECO:0007669"/>
    <property type="project" value="TreeGrafter"/>
</dbReference>
<dbReference type="Pfam" id="PF01302">
    <property type="entry name" value="CAP_GLY"/>
    <property type="match status" value="2"/>
</dbReference>
<gene>
    <name evidence="5" type="ORF">DNTS_001374</name>
</gene>
<proteinExistence type="predicted"/>
<dbReference type="Proteomes" id="UP000316079">
    <property type="component" value="Unassembled WGS sequence"/>
</dbReference>
<keyword evidence="3" id="KW-0812">Transmembrane</keyword>
<name>A0A553NKQ9_9TELE</name>
<dbReference type="STRING" id="623744.A0A553NKQ9"/>
<reference evidence="5 6" key="1">
    <citation type="journal article" date="2019" name="Sci. Data">
        <title>Hybrid genome assembly and annotation of Danionella translucida.</title>
        <authorList>
            <person name="Kadobianskyi M."/>
            <person name="Schulze L."/>
            <person name="Schuelke M."/>
            <person name="Judkewitz B."/>
        </authorList>
    </citation>
    <scope>NUCLEOTIDE SEQUENCE [LARGE SCALE GENOMIC DNA]</scope>
    <source>
        <strain evidence="5 6">Bolton</strain>
    </source>
</reference>
<dbReference type="GO" id="GO:0035371">
    <property type="term" value="C:microtubule plus-end"/>
    <property type="evidence" value="ECO:0007669"/>
    <property type="project" value="TreeGrafter"/>
</dbReference>
<dbReference type="InterPro" id="IPR036859">
    <property type="entry name" value="CAP-Gly_dom_sf"/>
</dbReference>
<feature type="transmembrane region" description="Helical" evidence="3">
    <location>
        <begin position="455"/>
        <end position="478"/>
    </location>
</feature>
<feature type="compositionally biased region" description="Basic and acidic residues" evidence="2">
    <location>
        <begin position="741"/>
        <end position="757"/>
    </location>
</feature>
<dbReference type="EMBL" id="SRMA01026874">
    <property type="protein sequence ID" value="TRY66031.1"/>
    <property type="molecule type" value="Genomic_DNA"/>
</dbReference>
<keyword evidence="6" id="KW-1185">Reference proteome</keyword>
<feature type="domain" description="CAP-Gly" evidence="4">
    <location>
        <begin position="193"/>
        <end position="235"/>
    </location>
</feature>
<dbReference type="SUPFAM" id="SSF74924">
    <property type="entry name" value="Cap-Gly domain"/>
    <property type="match status" value="2"/>
</dbReference>
<dbReference type="PROSITE" id="PS50245">
    <property type="entry name" value="CAP_GLY_2"/>
    <property type="match status" value="2"/>
</dbReference>
<feature type="compositionally biased region" description="Polar residues" evidence="2">
    <location>
        <begin position="247"/>
        <end position="263"/>
    </location>
</feature>
<feature type="region of interest" description="Disordered" evidence="2">
    <location>
        <begin position="244"/>
        <end position="289"/>
    </location>
</feature>
<evidence type="ECO:0000256" key="1">
    <source>
        <dbReference type="SAM" id="Coils"/>
    </source>
</evidence>
<feature type="region of interest" description="Disordered" evidence="2">
    <location>
        <begin position="735"/>
        <end position="757"/>
    </location>
</feature>
<feature type="compositionally biased region" description="Low complexity" evidence="2">
    <location>
        <begin position="1"/>
        <end position="23"/>
    </location>
</feature>
<reference evidence="5" key="2">
    <citation type="submission" date="2019-04" db="EMBL/GenBank/DDBJ databases">
        <authorList>
            <person name="Kadobianskyi M."/>
            <person name="Schulze L."/>
            <person name="Schuelke M."/>
            <person name="Judkewitz B."/>
        </authorList>
    </citation>
    <scope>NUCLEOTIDE SEQUENCE</scope>
    <source>
        <strain evidence="5">Bolton</strain>
        <tissue evidence="5">Whole-body</tissue>
    </source>
</reference>
<dbReference type="OrthoDB" id="5412539at2759"/>
<dbReference type="Gene3D" id="2.30.30.190">
    <property type="entry name" value="CAP Gly-rich-like domain"/>
    <property type="match status" value="2"/>
</dbReference>
<dbReference type="PANTHER" id="PTHR18916:SF44">
    <property type="entry name" value="CAP-GLY DOMAIN-CONTAINING LINKER PROTEIN 1"/>
    <property type="match status" value="1"/>
</dbReference>
<sequence length="777" mass="85123">MSSGKPSGIKPPSKIGKPSSPISAGVKLLTSPVSGSPSAPPDFSVGDRVWVNGNKPGLVLFIGGTQFAPGQWAGIVLDEPIGKNDGSVSGVRYFQCEEQRGIFTRPSKLSKKPVPGFDANDATNASVPAPTDSVLGLQGDKTSVKGSGLTRAASEPATNLSEVDSVKKPQRELKMGDRVMVGGTKAGVVRFLGEADFAKGEWCGVELDEPLGKNDGAVAGSRYFQCLPRYGLFAPVHKISRIGFPCTTPSQSQSGRRGSNLKRTPSTSSISSISSISSSIGGRPSRSGLLTETSVRYSRKVSGPTALQEALKEKQQHIEQLLAERDLERAEVARASSQAGEVQQELDMLRQGQKQYALEMESKLDQLRRLVETADRDKVELMNSLEEEKRKGEDLQFRLEEACITRGDLEKEFCSPLFSCSSSSSVTAALPLLTSSSSSSSVTAALPLLTSSSSVLLLILLFCHCCSSSSVLLLILLFCPCCSSSSDLILLCSPAHPPLLSLLLLLFCSLAHPPLLSLLLLLFCSLAHPLPTSPSSVLLFILLFSPSAAPPLLFHFLLLCSRLSQNQSKHELLLIQELEQNLSLEKSRAERLQGELEDTRLLMVSGQSRIMDLEKQLSDLHLQNQSKHELLLIQELEQNLSLEKSRAERLQGELEDTRLLMVSGQSRIMDLEKQLSDLHLQIKELGCELESRQKEMVLLQQELDSQMEQNSELMLQLNNATEKLKESAEINNKATLAMQERQVKDEEREREKGEQKEILKRARKEELEKQSQVTVNR</sequence>
<dbReference type="GO" id="GO:0005938">
    <property type="term" value="C:cell cortex"/>
    <property type="evidence" value="ECO:0007669"/>
    <property type="project" value="TreeGrafter"/>
</dbReference>
<feature type="coiled-coil region" evidence="1">
    <location>
        <begin position="311"/>
        <end position="391"/>
    </location>
</feature>
<evidence type="ECO:0000313" key="6">
    <source>
        <dbReference type="Proteomes" id="UP000316079"/>
    </source>
</evidence>
<comment type="caution">
    <text evidence="5">The sequence shown here is derived from an EMBL/GenBank/DDBJ whole genome shotgun (WGS) entry which is preliminary data.</text>
</comment>
<evidence type="ECO:0000313" key="5">
    <source>
        <dbReference type="EMBL" id="TRY66031.1"/>
    </source>
</evidence>
<keyword evidence="3" id="KW-1133">Transmembrane helix</keyword>
<organism evidence="5 6">
    <name type="scientific">Danionella cerebrum</name>
    <dbReference type="NCBI Taxonomy" id="2873325"/>
    <lineage>
        <taxon>Eukaryota</taxon>
        <taxon>Metazoa</taxon>
        <taxon>Chordata</taxon>
        <taxon>Craniata</taxon>
        <taxon>Vertebrata</taxon>
        <taxon>Euteleostomi</taxon>
        <taxon>Actinopterygii</taxon>
        <taxon>Neopterygii</taxon>
        <taxon>Teleostei</taxon>
        <taxon>Ostariophysi</taxon>
        <taxon>Cypriniformes</taxon>
        <taxon>Danionidae</taxon>
        <taxon>Danioninae</taxon>
        <taxon>Danionella</taxon>
    </lineage>
</organism>
<dbReference type="FunFam" id="2.30.30.190:FF:000001">
    <property type="entry name" value="Putative CAP-Gly domain-containing linker protein 1"/>
    <property type="match status" value="1"/>
</dbReference>
<dbReference type="GO" id="GO:0031116">
    <property type="term" value="P:positive regulation of microtubule polymerization"/>
    <property type="evidence" value="ECO:0007669"/>
    <property type="project" value="TreeGrafter"/>
</dbReference>
<dbReference type="GO" id="GO:0005634">
    <property type="term" value="C:nucleus"/>
    <property type="evidence" value="ECO:0007669"/>
    <property type="project" value="TreeGrafter"/>
</dbReference>
<feature type="compositionally biased region" description="Low complexity" evidence="2">
    <location>
        <begin position="264"/>
        <end position="287"/>
    </location>
</feature>
<dbReference type="PROSITE" id="PS00845">
    <property type="entry name" value="CAP_GLY_1"/>
    <property type="match status" value="2"/>
</dbReference>
<feature type="region of interest" description="Disordered" evidence="2">
    <location>
        <begin position="1"/>
        <end position="45"/>
    </location>
</feature>
<evidence type="ECO:0000256" key="3">
    <source>
        <dbReference type="SAM" id="Phobius"/>
    </source>
</evidence>
<feature type="domain" description="CAP-Gly" evidence="4">
    <location>
        <begin position="63"/>
        <end position="105"/>
    </location>
</feature>
<evidence type="ECO:0000259" key="4">
    <source>
        <dbReference type="PROSITE" id="PS50245"/>
    </source>
</evidence>
<keyword evidence="1" id="KW-0175">Coiled coil</keyword>
<dbReference type="EMBL" id="SRMA01026874">
    <property type="protein sequence ID" value="TRY66032.1"/>
    <property type="molecule type" value="Genomic_DNA"/>
</dbReference>
<accession>A0A553NKQ9</accession>
<evidence type="ECO:0000256" key="2">
    <source>
        <dbReference type="SAM" id="MobiDB-lite"/>
    </source>
</evidence>
<dbReference type="GO" id="GO:0031122">
    <property type="term" value="P:cytoplasmic microtubule organization"/>
    <property type="evidence" value="ECO:0007669"/>
    <property type="project" value="TreeGrafter"/>
</dbReference>
<feature type="transmembrane region" description="Helical" evidence="3">
    <location>
        <begin position="535"/>
        <end position="559"/>
    </location>
</feature>